<dbReference type="RefSeq" id="WP_184241817.1">
    <property type="nucleotide sequence ID" value="NZ_JACHNA010000001.1"/>
</dbReference>
<feature type="transmembrane region" description="Helical" evidence="12">
    <location>
        <begin position="143"/>
        <end position="161"/>
    </location>
</feature>
<dbReference type="SUPFAM" id="SSF56176">
    <property type="entry name" value="FAD-binding/transporter-associated domain-like"/>
    <property type="match status" value="1"/>
</dbReference>
<organism evidence="15 16">
    <name type="scientific">Micrococcus cohnii</name>
    <dbReference type="NCBI Taxonomy" id="993416"/>
    <lineage>
        <taxon>Bacteria</taxon>
        <taxon>Bacillati</taxon>
        <taxon>Actinomycetota</taxon>
        <taxon>Actinomycetes</taxon>
        <taxon>Micrococcales</taxon>
        <taxon>Micrococcaceae</taxon>
        <taxon>Micrococcus</taxon>
    </lineage>
</organism>
<feature type="region of interest" description="Disordered" evidence="11">
    <location>
        <begin position="444"/>
        <end position="474"/>
    </location>
</feature>
<evidence type="ECO:0000313" key="16">
    <source>
        <dbReference type="Proteomes" id="UP000540191"/>
    </source>
</evidence>
<keyword evidence="7 9" id="KW-0129">CBS domain</keyword>
<feature type="transmembrane region" description="Helical" evidence="12">
    <location>
        <begin position="6"/>
        <end position="26"/>
    </location>
</feature>
<keyword evidence="4 10" id="KW-0812">Transmembrane</keyword>
<keyword evidence="16" id="KW-1185">Reference proteome</keyword>
<dbReference type="SUPFAM" id="SSF54631">
    <property type="entry name" value="CBS-domain pair"/>
    <property type="match status" value="1"/>
</dbReference>
<dbReference type="Pfam" id="PF03471">
    <property type="entry name" value="CorC_HlyC"/>
    <property type="match status" value="1"/>
</dbReference>
<evidence type="ECO:0000256" key="10">
    <source>
        <dbReference type="PROSITE-ProRule" id="PRU01193"/>
    </source>
</evidence>
<dbReference type="InterPro" id="IPR002550">
    <property type="entry name" value="CNNM"/>
</dbReference>
<dbReference type="GO" id="GO:0050660">
    <property type="term" value="F:flavin adenine dinucleotide binding"/>
    <property type="evidence" value="ECO:0007669"/>
    <property type="project" value="InterPro"/>
</dbReference>
<feature type="domain" description="CBS" evidence="13">
    <location>
        <begin position="225"/>
        <end position="282"/>
    </location>
</feature>
<dbReference type="InterPro" id="IPR036318">
    <property type="entry name" value="FAD-bd_PCMH-like_sf"/>
</dbReference>
<dbReference type="InterPro" id="IPR044751">
    <property type="entry name" value="Ion_transp-like_CBS"/>
</dbReference>
<comment type="similarity">
    <text evidence="2">Belongs to the UPF0053 family.</text>
</comment>
<evidence type="ECO:0000256" key="7">
    <source>
        <dbReference type="ARBA" id="ARBA00023122"/>
    </source>
</evidence>
<dbReference type="InterPro" id="IPR005170">
    <property type="entry name" value="Transptr-assoc_dom"/>
</dbReference>
<dbReference type="Gene3D" id="3.30.465.10">
    <property type="match status" value="1"/>
</dbReference>
<evidence type="ECO:0000256" key="3">
    <source>
        <dbReference type="ARBA" id="ARBA00022475"/>
    </source>
</evidence>
<dbReference type="EMBL" id="JACHNA010000001">
    <property type="protein sequence ID" value="MBB4736164.1"/>
    <property type="molecule type" value="Genomic_DNA"/>
</dbReference>
<evidence type="ECO:0000256" key="8">
    <source>
        <dbReference type="ARBA" id="ARBA00023136"/>
    </source>
</evidence>
<keyword evidence="6 10" id="KW-1133">Transmembrane helix</keyword>
<evidence type="ECO:0000313" key="15">
    <source>
        <dbReference type="EMBL" id="MBB4736164.1"/>
    </source>
</evidence>
<dbReference type="PANTHER" id="PTHR43099:SF6">
    <property type="entry name" value="UPF0053 PROTEIN RV1842C"/>
    <property type="match status" value="1"/>
</dbReference>
<evidence type="ECO:0000256" key="1">
    <source>
        <dbReference type="ARBA" id="ARBA00004651"/>
    </source>
</evidence>
<dbReference type="Pfam" id="PF00571">
    <property type="entry name" value="CBS"/>
    <property type="match status" value="2"/>
</dbReference>
<name>A0A7W7GQ01_9MICC</name>
<keyword evidence="3" id="KW-1003">Cell membrane</keyword>
<dbReference type="PROSITE" id="PS51371">
    <property type="entry name" value="CBS"/>
    <property type="match status" value="2"/>
</dbReference>
<reference evidence="15 16" key="1">
    <citation type="submission" date="2020-08" db="EMBL/GenBank/DDBJ databases">
        <title>Sequencing the genomes of 1000 actinobacteria strains.</title>
        <authorList>
            <person name="Klenk H.-P."/>
        </authorList>
    </citation>
    <scope>NUCLEOTIDE SEQUENCE [LARGE SCALE GENOMIC DNA]</scope>
    <source>
        <strain evidence="15 16">DSM 23974</strain>
    </source>
</reference>
<evidence type="ECO:0000256" key="12">
    <source>
        <dbReference type="SAM" id="Phobius"/>
    </source>
</evidence>
<feature type="transmembrane region" description="Helical" evidence="12">
    <location>
        <begin position="102"/>
        <end position="123"/>
    </location>
</feature>
<gene>
    <name evidence="15" type="ORF">HDA30_001672</name>
</gene>
<evidence type="ECO:0000259" key="14">
    <source>
        <dbReference type="PROSITE" id="PS51846"/>
    </source>
</evidence>
<feature type="transmembrane region" description="Helical" evidence="12">
    <location>
        <begin position="62"/>
        <end position="82"/>
    </location>
</feature>
<comment type="caution">
    <text evidence="15">The sequence shown here is derived from an EMBL/GenBank/DDBJ whole genome shotgun (WGS) entry which is preliminary data.</text>
</comment>
<dbReference type="Gene3D" id="3.10.580.10">
    <property type="entry name" value="CBS-domain"/>
    <property type="match status" value="1"/>
</dbReference>
<evidence type="ECO:0000259" key="13">
    <source>
        <dbReference type="PROSITE" id="PS51371"/>
    </source>
</evidence>
<feature type="domain" description="CBS" evidence="13">
    <location>
        <begin position="285"/>
        <end position="346"/>
    </location>
</feature>
<keyword evidence="5" id="KW-0677">Repeat</keyword>
<sequence>MDPVLMLLVGIAVILVIIVANGFFVAQEFSYMSVDRTRLQAAAKDGDAGAQSAVKVTRRMSFMLSGAQLGITITGLLVGYVAEPMVGAALVQLLGGTGIPPGVTVAVSTVGVLLAATVVQMIIGELYPKNLAVAKPEPMVRWLARPTQIYLSLFGWLIWVFDKSSEGLLRLVGIQPVHDVDSTATAEDLDRIVLDSRDSGSLPADLSMLIDRVLDFPERDVQHAMIPHSRVDVVAPEATVGQVRSLMSEAHTRYPVVSGDHEPLGVVHLLDLLRGADPQAPVSTVMREPVIVPTLMPLPDAVRQLSGAQEQLACVIDEHGGFTGVITLEDLAEELVGDVSDEHDDETGADLEVESDGVWTMAGDVHLDELERALGHPLPEVEAETVSGLVIAQLRALPQQGQTVAVDLPEDTRDFGADATVHDRRIDVEVLELTRRVPGRVRVSLVETPREDDAGDEAPDTRRDDEARGKEGGR</sequence>
<feature type="compositionally biased region" description="Basic and acidic residues" evidence="11">
    <location>
        <begin position="459"/>
        <end position="474"/>
    </location>
</feature>
<evidence type="ECO:0000256" key="2">
    <source>
        <dbReference type="ARBA" id="ARBA00006337"/>
    </source>
</evidence>
<keyword evidence="8 10" id="KW-0472">Membrane</keyword>
<evidence type="ECO:0000256" key="5">
    <source>
        <dbReference type="ARBA" id="ARBA00022737"/>
    </source>
</evidence>
<dbReference type="InterPro" id="IPR046342">
    <property type="entry name" value="CBS_dom_sf"/>
</dbReference>
<feature type="domain" description="CNNM transmembrane" evidence="14">
    <location>
        <begin position="3"/>
        <end position="206"/>
    </location>
</feature>
<dbReference type="SMART" id="SM01091">
    <property type="entry name" value="CorC_HlyC"/>
    <property type="match status" value="1"/>
</dbReference>
<dbReference type="CDD" id="cd04590">
    <property type="entry name" value="CBS_pair_CorC_HlyC_assoc"/>
    <property type="match status" value="1"/>
</dbReference>
<dbReference type="Pfam" id="PF01595">
    <property type="entry name" value="CNNM"/>
    <property type="match status" value="1"/>
</dbReference>
<evidence type="ECO:0000256" key="6">
    <source>
        <dbReference type="ARBA" id="ARBA00022989"/>
    </source>
</evidence>
<dbReference type="PROSITE" id="PS51846">
    <property type="entry name" value="CNNM"/>
    <property type="match status" value="1"/>
</dbReference>
<dbReference type="PANTHER" id="PTHR43099">
    <property type="entry name" value="UPF0053 PROTEIN YRKA"/>
    <property type="match status" value="1"/>
</dbReference>
<dbReference type="AlphaFoldDB" id="A0A7W7GQ01"/>
<proteinExistence type="inferred from homology"/>
<accession>A0A7W7GQ01</accession>
<dbReference type="GO" id="GO:0005886">
    <property type="term" value="C:plasma membrane"/>
    <property type="evidence" value="ECO:0007669"/>
    <property type="project" value="UniProtKB-SubCell"/>
</dbReference>
<evidence type="ECO:0000256" key="11">
    <source>
        <dbReference type="SAM" id="MobiDB-lite"/>
    </source>
</evidence>
<dbReference type="InterPro" id="IPR051676">
    <property type="entry name" value="UPF0053_domain"/>
</dbReference>
<dbReference type="InterPro" id="IPR016169">
    <property type="entry name" value="FAD-bd_PCMH_sub2"/>
</dbReference>
<protein>
    <submittedName>
        <fullName evidence="15">CBS domain containing-hemolysin-like protein</fullName>
    </submittedName>
</protein>
<evidence type="ECO:0000256" key="4">
    <source>
        <dbReference type="ARBA" id="ARBA00022692"/>
    </source>
</evidence>
<comment type="subcellular location">
    <subcellularLocation>
        <location evidence="1">Cell membrane</location>
        <topology evidence="1">Multi-pass membrane protein</topology>
    </subcellularLocation>
</comment>
<evidence type="ECO:0000256" key="9">
    <source>
        <dbReference type="PROSITE-ProRule" id="PRU00703"/>
    </source>
</evidence>
<dbReference type="Proteomes" id="UP000540191">
    <property type="component" value="Unassembled WGS sequence"/>
</dbReference>
<dbReference type="InterPro" id="IPR000644">
    <property type="entry name" value="CBS_dom"/>
</dbReference>